<dbReference type="Pfam" id="PF18863">
    <property type="entry name" value="AbiJ_NTD4"/>
    <property type="match status" value="1"/>
</dbReference>
<organism evidence="2 4">
    <name type="scientific">Mucilaginibacter rubeus</name>
    <dbReference type="NCBI Taxonomy" id="2027860"/>
    <lineage>
        <taxon>Bacteria</taxon>
        <taxon>Pseudomonadati</taxon>
        <taxon>Bacteroidota</taxon>
        <taxon>Sphingobacteriia</taxon>
        <taxon>Sphingobacteriales</taxon>
        <taxon>Sphingobacteriaceae</taxon>
        <taxon>Mucilaginibacter</taxon>
    </lineage>
</organism>
<dbReference type="Proteomes" id="UP000663940">
    <property type="component" value="Chromosome"/>
</dbReference>
<proteinExistence type="predicted"/>
<dbReference type="EMBL" id="CP071880">
    <property type="protein sequence ID" value="QTE50191.1"/>
    <property type="molecule type" value="Genomic_DNA"/>
</dbReference>
<dbReference type="Proteomes" id="UP000250557">
    <property type="component" value="Chromosome"/>
</dbReference>
<keyword evidence="5" id="KW-1185">Reference proteome</keyword>
<sequence>MALFSDREFGKKPATNEQIEISVWNGIVSIYESYVANHSLDKDFPEQCQDGRGIIGFDPYKFNHLLKATIPEIETPISIKRAEVKPDYSDWGEPAPDVTQPKPSNETDLTETIAILDFLEFCYQHLYDAKSVGDLHDYFQHYHYSFSTREIAQAKFRTDVNYLFQRNGIAYEMNTNGEVQRLLPEEMQNIIKKNYKTNDADLNDLLNQAAEQIHMPALSDRKHGLERLWDAFERAKTYYSANKKISAQQLVNEISAGNQPFADLLTLEAGQLTTIGNQFQIRHFETDKIPLTNIQHIDYLFFRGYALINLMMKTLEK</sequence>
<dbReference type="AlphaFoldDB" id="A0AAE6JKD5"/>
<protein>
    <recommendedName>
        <fullName evidence="1">HEPN AbiJ-N-terminal domain-containing protein</fullName>
    </recommendedName>
</protein>
<evidence type="ECO:0000259" key="1">
    <source>
        <dbReference type="Pfam" id="PF18863"/>
    </source>
</evidence>
<evidence type="ECO:0000313" key="5">
    <source>
        <dbReference type="Proteomes" id="UP000663940"/>
    </source>
</evidence>
<evidence type="ECO:0000313" key="3">
    <source>
        <dbReference type="EMBL" id="QTE50191.1"/>
    </source>
</evidence>
<dbReference type="EMBL" id="CP043451">
    <property type="protein sequence ID" value="QEM07256.1"/>
    <property type="molecule type" value="Genomic_DNA"/>
</dbReference>
<evidence type="ECO:0000313" key="2">
    <source>
        <dbReference type="EMBL" id="QEM07256.1"/>
    </source>
</evidence>
<reference evidence="2 4" key="1">
    <citation type="submission" date="2019-08" db="EMBL/GenBank/DDBJ databases">
        <title>Comparative genome analysis confer to the adaptation heavy metal polluted environment.</title>
        <authorList>
            <person name="Li Y."/>
        </authorList>
    </citation>
    <scope>NUCLEOTIDE SEQUENCE [LARGE SCALE GENOMIC DNA]</scope>
    <source>
        <strain evidence="2 4">P2</strain>
    </source>
</reference>
<evidence type="ECO:0000313" key="4">
    <source>
        <dbReference type="Proteomes" id="UP000250557"/>
    </source>
</evidence>
<gene>
    <name evidence="2" type="ORF">DIU31_028535</name>
    <name evidence="3" type="ORF">J3L21_32470</name>
</gene>
<feature type="domain" description="HEPN AbiJ-N-terminal" evidence="1">
    <location>
        <begin position="3"/>
        <end position="193"/>
    </location>
</feature>
<reference evidence="3 5" key="2">
    <citation type="submission" date="2021-03" db="EMBL/GenBank/DDBJ databases">
        <title>Mucilaginibacter strains isolated from gold and copper mining confer multi heavy-metal resistance.</title>
        <authorList>
            <person name="Li Y."/>
        </authorList>
    </citation>
    <scope>NUCLEOTIDE SEQUENCE [LARGE SCALE GENOMIC DNA]</scope>
    <source>
        <strain evidence="3 5">P2-4</strain>
    </source>
</reference>
<accession>A0AAE6JKD5</accession>
<name>A0AAE6JKD5_9SPHI</name>
<dbReference type="RefSeq" id="WP_112653037.1">
    <property type="nucleotide sequence ID" value="NZ_CP071879.1"/>
</dbReference>
<dbReference type="InterPro" id="IPR049503">
    <property type="entry name" value="AbiJ_NTD4"/>
</dbReference>